<feature type="compositionally biased region" description="Basic and acidic residues" evidence="1">
    <location>
        <begin position="347"/>
        <end position="378"/>
    </location>
</feature>
<evidence type="ECO:0000256" key="1">
    <source>
        <dbReference type="SAM" id="MobiDB-lite"/>
    </source>
</evidence>
<sequence length="762" mass="88333">MYLPSEPSSEDNTFRSISPLMHFFPSPPNSDFELPLSPLRETYSYLEPTNVNNSGEYNFLTYSFSNLTLSENDNSSDNLSLITKFKIPKIIISAANSYSTEEQSEEAEEESFENNKTNKLRFHTNLSDLEKDNNQGSIGNIKEEDLNQKEHHNIKNKAPNQITKKTTQGPITKLLLLKPSLKKERDNISSFSPNYFLQNQPLSKFFMNNDFKKETGLNQEILISPNEGQFENVKNFENVFDQMVKKKGSHFKPNCAQKKNKNFPNRNKIKFLSPTTIVKTKTKTTTKTKTRTKTKIKTKTKTKTKSTRRKFNNNYSNLSNTLTTSPLSVESSNLIQDYNENSSINKNEMEIENKNSSINKDENVSEKEKENVNEKGTENRNGNKMNYSQMPKTNVTLGLRKRPRRRSSRRIVSSNKHMSKSFTPIKSELSQSQYDLQSHTHPKSKLTTSMRNKEKGVFNQNKHQTIKGKNSERVKLGKSIYKVLIGTLWVILGCTGQTQISPYSQKFGDQISMLLNVSKPNINSAPLVIKNLLSNSRRTFAEFILEILIGVLSLCSLNDPPKRSLQLKETLREITFFKKRYPNKEILTKNLKCCGNEKQMELINKLNDLYHEIFVEDILMFWFEKRFIKKTGLRLPPTQRTKFFSQYISVIGNYCFQRCCNLLAEELTKECNDNIASQYFRLINSPYQLDPLNCYFNHRMGKMKLITRLIVKFSVNKGDYWDEIANDFSKKIDFNLDNILQTYPFNFIMDLPLIQKNVQIQN</sequence>
<accession>A0ABQ8YXX7</accession>
<name>A0ABQ8YXX7_9EUKA</name>
<dbReference type="EMBL" id="JAOAOG010000098">
    <property type="protein sequence ID" value="KAJ6249501.1"/>
    <property type="molecule type" value="Genomic_DNA"/>
</dbReference>
<gene>
    <name evidence="2" type="ORF">M0813_16921</name>
</gene>
<comment type="caution">
    <text evidence="2">The sequence shown here is derived from an EMBL/GenBank/DDBJ whole genome shotgun (WGS) entry which is preliminary data.</text>
</comment>
<dbReference type="Proteomes" id="UP001150062">
    <property type="component" value="Unassembled WGS sequence"/>
</dbReference>
<evidence type="ECO:0000313" key="2">
    <source>
        <dbReference type="EMBL" id="KAJ6249501.1"/>
    </source>
</evidence>
<feature type="region of interest" description="Disordered" evidence="1">
    <location>
        <begin position="346"/>
        <end position="423"/>
    </location>
</feature>
<proteinExistence type="predicted"/>
<feature type="compositionally biased region" description="Basic residues" evidence="1">
    <location>
        <begin position="399"/>
        <end position="409"/>
    </location>
</feature>
<feature type="compositionally biased region" description="Polar residues" evidence="1">
    <location>
        <begin position="380"/>
        <end position="396"/>
    </location>
</feature>
<protein>
    <submittedName>
        <fullName evidence="2">Uncharacterized protein</fullName>
    </submittedName>
</protein>
<keyword evidence="3" id="KW-1185">Reference proteome</keyword>
<organism evidence="2 3">
    <name type="scientific">Anaeramoeba flamelloides</name>
    <dbReference type="NCBI Taxonomy" id="1746091"/>
    <lineage>
        <taxon>Eukaryota</taxon>
        <taxon>Metamonada</taxon>
        <taxon>Anaeramoebidae</taxon>
        <taxon>Anaeramoeba</taxon>
    </lineage>
</organism>
<reference evidence="2" key="1">
    <citation type="submission" date="2022-08" db="EMBL/GenBank/DDBJ databases">
        <title>Novel sulfate-reducing endosymbionts in the free-living metamonad Anaeramoeba.</title>
        <authorList>
            <person name="Jerlstrom-Hultqvist J."/>
            <person name="Cepicka I."/>
            <person name="Gallot-Lavallee L."/>
            <person name="Salas-Leiva D."/>
            <person name="Curtis B.A."/>
            <person name="Zahonova K."/>
            <person name="Pipaliya S."/>
            <person name="Dacks J."/>
            <person name="Roger A.J."/>
        </authorList>
    </citation>
    <scope>NUCLEOTIDE SEQUENCE</scope>
    <source>
        <strain evidence="2">Schooner1</strain>
    </source>
</reference>
<evidence type="ECO:0000313" key="3">
    <source>
        <dbReference type="Proteomes" id="UP001150062"/>
    </source>
</evidence>